<evidence type="ECO:0000313" key="3">
    <source>
        <dbReference type="Proteomes" id="UP000310158"/>
    </source>
</evidence>
<gene>
    <name evidence="2" type="ORF">EW146_g9114</name>
</gene>
<dbReference type="EMBL" id="SGPL01000727">
    <property type="protein sequence ID" value="THH08055.1"/>
    <property type="molecule type" value="Genomic_DNA"/>
</dbReference>
<keyword evidence="3" id="KW-1185">Reference proteome</keyword>
<dbReference type="AlphaFoldDB" id="A0A4S4L9C6"/>
<comment type="caution">
    <text evidence="2">The sequence shown here is derived from an EMBL/GenBank/DDBJ whole genome shotgun (WGS) entry which is preliminary data.</text>
</comment>
<accession>A0A4S4L9C6</accession>
<reference evidence="2 3" key="1">
    <citation type="submission" date="2019-02" db="EMBL/GenBank/DDBJ databases">
        <title>Genome sequencing of the rare red list fungi Bondarzewia mesenterica.</title>
        <authorList>
            <person name="Buettner E."/>
            <person name="Kellner H."/>
        </authorList>
    </citation>
    <scope>NUCLEOTIDE SEQUENCE [LARGE SCALE GENOMIC DNA]</scope>
    <source>
        <strain evidence="2 3">DSM 108281</strain>
    </source>
</reference>
<feature type="chain" id="PRO_5020541555" evidence="1">
    <location>
        <begin position="24"/>
        <end position="150"/>
    </location>
</feature>
<protein>
    <submittedName>
        <fullName evidence="2">Uncharacterized protein</fullName>
    </submittedName>
</protein>
<dbReference type="Proteomes" id="UP000310158">
    <property type="component" value="Unassembled WGS sequence"/>
</dbReference>
<feature type="signal peptide" evidence="1">
    <location>
        <begin position="1"/>
        <end position="23"/>
    </location>
</feature>
<name>A0A4S4L9C6_9AGAM</name>
<evidence type="ECO:0000256" key="1">
    <source>
        <dbReference type="SAM" id="SignalP"/>
    </source>
</evidence>
<organism evidence="2 3">
    <name type="scientific">Bondarzewia mesenterica</name>
    <dbReference type="NCBI Taxonomy" id="1095465"/>
    <lineage>
        <taxon>Eukaryota</taxon>
        <taxon>Fungi</taxon>
        <taxon>Dikarya</taxon>
        <taxon>Basidiomycota</taxon>
        <taxon>Agaricomycotina</taxon>
        <taxon>Agaricomycetes</taxon>
        <taxon>Russulales</taxon>
        <taxon>Bondarzewiaceae</taxon>
        <taxon>Bondarzewia</taxon>
    </lineage>
</organism>
<sequence>MVRVLTFLIFRLDSLSILPDTACFLCPTDDDRPSQPWPSPSTWTIQFRSRQSLFQLISLPSSFANSAYDRVDRRRPSQPSITIEDCDAFEIIDSAEGTAPAFGNEVVDGRSRLQIMRDHVSAFVLAVRRKFRRVPPVKQAEENIQFDLLN</sequence>
<proteinExistence type="predicted"/>
<evidence type="ECO:0000313" key="2">
    <source>
        <dbReference type="EMBL" id="THH08055.1"/>
    </source>
</evidence>
<keyword evidence="1" id="KW-0732">Signal</keyword>